<feature type="compositionally biased region" description="Polar residues" evidence="1">
    <location>
        <begin position="27"/>
        <end position="40"/>
    </location>
</feature>
<accession>A0A176YVQ7</accession>
<evidence type="ECO:0000313" key="3">
    <source>
        <dbReference type="Proteomes" id="UP000076959"/>
    </source>
</evidence>
<dbReference type="AlphaFoldDB" id="A0A176YVQ7"/>
<gene>
    <name evidence="2" type="ORF">AYJ54_08925</name>
</gene>
<sequence length="66" mass="7470">MMATDRATTRDADQWTDRANERFNRSRAASSGAMAQQSNRGYEAAPQMFVRLTGSHLVKPRTPRQD</sequence>
<evidence type="ECO:0000256" key="1">
    <source>
        <dbReference type="SAM" id="MobiDB-lite"/>
    </source>
</evidence>
<proteinExistence type="predicted"/>
<evidence type="ECO:0000313" key="2">
    <source>
        <dbReference type="EMBL" id="OAF10865.1"/>
    </source>
</evidence>
<protein>
    <submittedName>
        <fullName evidence="2">Uncharacterized protein</fullName>
    </submittedName>
</protein>
<organism evidence="2 3">
    <name type="scientific">Bradyrhizobium centrolobii</name>
    <dbReference type="NCBI Taxonomy" id="1505087"/>
    <lineage>
        <taxon>Bacteria</taxon>
        <taxon>Pseudomonadati</taxon>
        <taxon>Pseudomonadota</taxon>
        <taxon>Alphaproteobacteria</taxon>
        <taxon>Hyphomicrobiales</taxon>
        <taxon>Nitrobacteraceae</taxon>
        <taxon>Bradyrhizobium</taxon>
    </lineage>
</organism>
<dbReference type="Proteomes" id="UP000076959">
    <property type="component" value="Unassembled WGS sequence"/>
</dbReference>
<keyword evidence="3" id="KW-1185">Reference proteome</keyword>
<dbReference type="OrthoDB" id="8243520at2"/>
<name>A0A176YVQ7_9BRAD</name>
<comment type="caution">
    <text evidence="2">The sequence shown here is derived from an EMBL/GenBank/DDBJ whole genome shotgun (WGS) entry which is preliminary data.</text>
</comment>
<reference evidence="2 3" key="1">
    <citation type="submission" date="2016-03" db="EMBL/GenBank/DDBJ databases">
        <title>Draft Genome Sequence of the Strain BR 10245 (Bradyrhizobium sp.) isolated from nodules of Centrolobium paraense.</title>
        <authorList>
            <person name="Simoes-Araujo J.L.Sr."/>
            <person name="Barauna A.C."/>
            <person name="Silva K."/>
            <person name="Zilli J.E."/>
        </authorList>
    </citation>
    <scope>NUCLEOTIDE SEQUENCE [LARGE SCALE GENOMIC DNA]</scope>
    <source>
        <strain evidence="2 3">BR 10245</strain>
    </source>
</reference>
<feature type="region of interest" description="Disordered" evidence="1">
    <location>
        <begin position="1"/>
        <end position="41"/>
    </location>
</feature>
<feature type="compositionally biased region" description="Basic and acidic residues" evidence="1">
    <location>
        <begin position="7"/>
        <end position="24"/>
    </location>
</feature>
<dbReference type="EMBL" id="LUUB01000050">
    <property type="protein sequence ID" value="OAF10865.1"/>
    <property type="molecule type" value="Genomic_DNA"/>
</dbReference>